<evidence type="ECO:0000313" key="7">
    <source>
        <dbReference type="EMBL" id="MBM3318812.1"/>
    </source>
</evidence>
<evidence type="ECO:0000256" key="3">
    <source>
        <dbReference type="ARBA" id="ARBA00023082"/>
    </source>
</evidence>
<dbReference type="EMBL" id="VGIY01000496">
    <property type="protein sequence ID" value="MBM3318812.1"/>
    <property type="molecule type" value="Genomic_DNA"/>
</dbReference>
<organism evidence="7 8">
    <name type="scientific">Eiseniibacteriota bacterium</name>
    <dbReference type="NCBI Taxonomy" id="2212470"/>
    <lineage>
        <taxon>Bacteria</taxon>
        <taxon>Candidatus Eiseniibacteriota</taxon>
    </lineage>
</organism>
<dbReference type="SUPFAM" id="SSF88659">
    <property type="entry name" value="Sigma3 and sigma4 domains of RNA polymerase sigma factors"/>
    <property type="match status" value="1"/>
</dbReference>
<dbReference type="PANTHER" id="PTHR43133">
    <property type="entry name" value="RNA POLYMERASE ECF-TYPE SIGMA FACTO"/>
    <property type="match status" value="1"/>
</dbReference>
<dbReference type="InterPro" id="IPR039425">
    <property type="entry name" value="RNA_pol_sigma-70-like"/>
</dbReference>
<dbReference type="InterPro" id="IPR014284">
    <property type="entry name" value="RNA_pol_sigma-70_dom"/>
</dbReference>
<dbReference type="InterPro" id="IPR013249">
    <property type="entry name" value="RNA_pol_sigma70_r4_t2"/>
</dbReference>
<evidence type="ECO:0000313" key="8">
    <source>
        <dbReference type="Proteomes" id="UP000748308"/>
    </source>
</evidence>
<keyword evidence="2" id="KW-0805">Transcription regulation</keyword>
<name>A0A938BRX5_UNCEI</name>
<dbReference type="Gene3D" id="1.10.10.10">
    <property type="entry name" value="Winged helix-like DNA-binding domain superfamily/Winged helix DNA-binding domain"/>
    <property type="match status" value="1"/>
</dbReference>
<protein>
    <submittedName>
        <fullName evidence="7">Sigma-70 family RNA polymerase sigma factor</fullName>
    </submittedName>
</protein>
<evidence type="ECO:0000259" key="5">
    <source>
        <dbReference type="Pfam" id="PF04542"/>
    </source>
</evidence>
<dbReference type="InterPro" id="IPR007627">
    <property type="entry name" value="RNA_pol_sigma70_r2"/>
</dbReference>
<gene>
    <name evidence="7" type="ORF">FJY75_13265</name>
</gene>
<dbReference type="InterPro" id="IPR013324">
    <property type="entry name" value="RNA_pol_sigma_r3/r4-like"/>
</dbReference>
<feature type="non-terminal residue" evidence="7">
    <location>
        <position position="191"/>
    </location>
</feature>
<dbReference type="CDD" id="cd06171">
    <property type="entry name" value="Sigma70_r4"/>
    <property type="match status" value="1"/>
</dbReference>
<dbReference type="GO" id="GO:0003677">
    <property type="term" value="F:DNA binding"/>
    <property type="evidence" value="ECO:0007669"/>
    <property type="project" value="InterPro"/>
</dbReference>
<dbReference type="PANTHER" id="PTHR43133:SF51">
    <property type="entry name" value="RNA POLYMERASE SIGMA FACTOR"/>
    <property type="match status" value="1"/>
</dbReference>
<dbReference type="AlphaFoldDB" id="A0A938BRX5"/>
<accession>A0A938BRX5</accession>
<dbReference type="Pfam" id="PF04542">
    <property type="entry name" value="Sigma70_r2"/>
    <property type="match status" value="1"/>
</dbReference>
<dbReference type="InterPro" id="IPR036388">
    <property type="entry name" value="WH-like_DNA-bd_sf"/>
</dbReference>
<keyword evidence="4" id="KW-0804">Transcription</keyword>
<dbReference type="GO" id="GO:0016987">
    <property type="term" value="F:sigma factor activity"/>
    <property type="evidence" value="ECO:0007669"/>
    <property type="project" value="UniProtKB-KW"/>
</dbReference>
<dbReference type="NCBIfam" id="TIGR02937">
    <property type="entry name" value="sigma70-ECF"/>
    <property type="match status" value="1"/>
</dbReference>
<feature type="domain" description="RNA polymerase sigma factor 70 region 4 type 2" evidence="6">
    <location>
        <begin position="142"/>
        <end position="190"/>
    </location>
</feature>
<evidence type="ECO:0000256" key="4">
    <source>
        <dbReference type="ARBA" id="ARBA00023163"/>
    </source>
</evidence>
<dbReference type="GO" id="GO:0006352">
    <property type="term" value="P:DNA-templated transcription initiation"/>
    <property type="evidence" value="ECO:0007669"/>
    <property type="project" value="InterPro"/>
</dbReference>
<evidence type="ECO:0000256" key="1">
    <source>
        <dbReference type="ARBA" id="ARBA00010641"/>
    </source>
</evidence>
<reference evidence="7" key="1">
    <citation type="submission" date="2019-03" db="EMBL/GenBank/DDBJ databases">
        <title>Lake Tanganyika Metagenome-Assembled Genomes (MAGs).</title>
        <authorList>
            <person name="Tran P."/>
        </authorList>
    </citation>
    <scope>NUCLEOTIDE SEQUENCE</scope>
    <source>
        <strain evidence="7">M_DeepCast_400m_m2_100</strain>
    </source>
</reference>
<proteinExistence type="inferred from homology"/>
<comment type="caution">
    <text evidence="7">The sequence shown here is derived from an EMBL/GenBank/DDBJ whole genome shotgun (WGS) entry which is preliminary data.</text>
</comment>
<dbReference type="SUPFAM" id="SSF88946">
    <property type="entry name" value="Sigma2 domain of RNA polymerase sigma factors"/>
    <property type="match status" value="1"/>
</dbReference>
<evidence type="ECO:0000256" key="2">
    <source>
        <dbReference type="ARBA" id="ARBA00023015"/>
    </source>
</evidence>
<evidence type="ECO:0000259" key="6">
    <source>
        <dbReference type="Pfam" id="PF08281"/>
    </source>
</evidence>
<keyword evidence="3" id="KW-0731">Sigma factor</keyword>
<comment type="similarity">
    <text evidence="1">Belongs to the sigma-70 factor family. ECF subfamily.</text>
</comment>
<dbReference type="Gene3D" id="1.10.1740.10">
    <property type="match status" value="1"/>
</dbReference>
<sequence>MASQDRIPRSDLEALADEDLMDQIVAGSEAAFALLVKRYQGKVTNLVNRFIYNRDRAVEIAQEVFLRVYLHRKRYLRSGRFSTWIYTIAVNLAKNELRRKARLKGVTSLDGLLEATGDSGAFLADKRPGPDRTAHQHRVEEVVMEAIEQLPDKYREVILLRDIQQLTYEEIEQVLSIPGGTVRSRINRARS</sequence>
<dbReference type="InterPro" id="IPR013325">
    <property type="entry name" value="RNA_pol_sigma_r2"/>
</dbReference>
<dbReference type="Pfam" id="PF08281">
    <property type="entry name" value="Sigma70_r4_2"/>
    <property type="match status" value="1"/>
</dbReference>
<dbReference type="Proteomes" id="UP000748308">
    <property type="component" value="Unassembled WGS sequence"/>
</dbReference>
<feature type="domain" description="RNA polymerase sigma-70 region 2" evidence="5">
    <location>
        <begin position="35"/>
        <end position="102"/>
    </location>
</feature>